<keyword evidence="5" id="KW-0067">ATP-binding</keyword>
<evidence type="ECO:0000256" key="5">
    <source>
        <dbReference type="ARBA" id="ARBA00022840"/>
    </source>
</evidence>
<evidence type="ECO:0000256" key="2">
    <source>
        <dbReference type="ARBA" id="ARBA00022679"/>
    </source>
</evidence>
<dbReference type="PANTHER" id="PTHR21060:SF21">
    <property type="entry name" value="ACETATE KINASE"/>
    <property type="match status" value="1"/>
</dbReference>
<evidence type="ECO:0000256" key="3">
    <source>
        <dbReference type="ARBA" id="ARBA00022741"/>
    </source>
</evidence>
<dbReference type="PRINTS" id="PR00471">
    <property type="entry name" value="ACETATEKNASE"/>
</dbReference>
<sequence>MLSVHLGSGCSMAVIQHGQVVATTMSFTPNSGLMMMSRSGDIDSGIIFYLLKKRWPAKKINLLLNEDSGFKGLTGTANFEKFLLSYKKQPNQEKFQALASFVDQLAFAINGYLGLWPQTEYLVFTGGLGQNSELLRQMILSKVVFEVKTIVISAQEMDFIFSQCSKC</sequence>
<dbReference type="SUPFAM" id="SSF53067">
    <property type="entry name" value="Actin-like ATPase domain"/>
    <property type="match status" value="1"/>
</dbReference>
<dbReference type="EMBL" id="PFPO01000062">
    <property type="protein sequence ID" value="PIZ98820.1"/>
    <property type="molecule type" value="Genomic_DNA"/>
</dbReference>
<dbReference type="AlphaFoldDB" id="A0A2M7VED3"/>
<dbReference type="Pfam" id="PF00871">
    <property type="entry name" value="Acetate_kinase"/>
    <property type="match status" value="1"/>
</dbReference>
<evidence type="ECO:0008006" key="9">
    <source>
        <dbReference type="Google" id="ProtNLM"/>
    </source>
</evidence>
<dbReference type="InterPro" id="IPR023865">
    <property type="entry name" value="Aliphatic_acid_kinase_CS"/>
</dbReference>
<proteinExistence type="inferred from homology"/>
<evidence type="ECO:0000256" key="1">
    <source>
        <dbReference type="ARBA" id="ARBA00008748"/>
    </source>
</evidence>
<organism evidence="7 8">
    <name type="scientific">Candidatus Komeilibacteria bacterium CG_4_10_14_0_2_um_filter_37_10</name>
    <dbReference type="NCBI Taxonomy" id="1974470"/>
    <lineage>
        <taxon>Bacteria</taxon>
        <taxon>Candidatus Komeiliibacteriota</taxon>
    </lineage>
</organism>
<keyword evidence="4 6" id="KW-0418">Kinase</keyword>
<dbReference type="GO" id="GO:0008776">
    <property type="term" value="F:acetate kinase activity"/>
    <property type="evidence" value="ECO:0007669"/>
    <property type="project" value="TreeGrafter"/>
</dbReference>
<dbReference type="GO" id="GO:0006083">
    <property type="term" value="P:acetate metabolic process"/>
    <property type="evidence" value="ECO:0007669"/>
    <property type="project" value="TreeGrafter"/>
</dbReference>
<dbReference type="PANTHER" id="PTHR21060">
    <property type="entry name" value="ACETATE KINASE"/>
    <property type="match status" value="1"/>
</dbReference>
<dbReference type="GO" id="GO:0005829">
    <property type="term" value="C:cytosol"/>
    <property type="evidence" value="ECO:0007669"/>
    <property type="project" value="TreeGrafter"/>
</dbReference>
<dbReference type="InterPro" id="IPR000890">
    <property type="entry name" value="Aliphatic_acid_kin_short-chain"/>
</dbReference>
<gene>
    <name evidence="7" type="ORF">COX77_03360</name>
</gene>
<dbReference type="PROSITE" id="PS01076">
    <property type="entry name" value="ACETATE_KINASE_2"/>
    <property type="match status" value="1"/>
</dbReference>
<protein>
    <recommendedName>
        <fullName evidence="9">Butyrate kinase</fullName>
    </recommendedName>
</protein>
<dbReference type="InterPro" id="IPR043129">
    <property type="entry name" value="ATPase_NBD"/>
</dbReference>
<keyword evidence="3" id="KW-0547">Nucleotide-binding</keyword>
<dbReference type="Proteomes" id="UP000230405">
    <property type="component" value="Unassembled WGS sequence"/>
</dbReference>
<dbReference type="Gene3D" id="3.30.420.40">
    <property type="match status" value="1"/>
</dbReference>
<dbReference type="GO" id="GO:0005524">
    <property type="term" value="F:ATP binding"/>
    <property type="evidence" value="ECO:0007669"/>
    <property type="project" value="UniProtKB-KW"/>
</dbReference>
<evidence type="ECO:0000256" key="4">
    <source>
        <dbReference type="ARBA" id="ARBA00022777"/>
    </source>
</evidence>
<evidence type="ECO:0000313" key="8">
    <source>
        <dbReference type="Proteomes" id="UP000230405"/>
    </source>
</evidence>
<name>A0A2M7VED3_9BACT</name>
<comment type="caution">
    <text evidence="7">The sequence shown here is derived from an EMBL/GenBank/DDBJ whole genome shotgun (WGS) entry which is preliminary data.</text>
</comment>
<evidence type="ECO:0000256" key="6">
    <source>
        <dbReference type="RuleBase" id="RU003835"/>
    </source>
</evidence>
<reference evidence="8" key="1">
    <citation type="submission" date="2017-09" db="EMBL/GenBank/DDBJ databases">
        <title>Depth-based differentiation of microbial function through sediment-hosted aquifers and enrichment of novel symbionts in the deep terrestrial subsurface.</title>
        <authorList>
            <person name="Probst A.J."/>
            <person name="Ladd B."/>
            <person name="Jarett J.K."/>
            <person name="Geller-Mcgrath D.E."/>
            <person name="Sieber C.M.K."/>
            <person name="Emerson J.B."/>
            <person name="Anantharaman K."/>
            <person name="Thomas B.C."/>
            <person name="Malmstrom R."/>
            <person name="Stieglmeier M."/>
            <person name="Klingl A."/>
            <person name="Woyke T."/>
            <person name="Ryan C.M."/>
            <person name="Banfield J.F."/>
        </authorList>
    </citation>
    <scope>NUCLEOTIDE SEQUENCE [LARGE SCALE GENOMIC DNA]</scope>
</reference>
<accession>A0A2M7VED3</accession>
<comment type="similarity">
    <text evidence="1 6">Belongs to the acetokinase family.</text>
</comment>
<evidence type="ECO:0000313" key="7">
    <source>
        <dbReference type="EMBL" id="PIZ98820.1"/>
    </source>
</evidence>
<keyword evidence="2 6" id="KW-0808">Transferase</keyword>